<dbReference type="SUPFAM" id="SSF55021">
    <property type="entry name" value="ACT-like"/>
    <property type="match status" value="1"/>
</dbReference>
<dbReference type="OrthoDB" id="1121298at2"/>
<dbReference type="InterPro" id="IPR023860">
    <property type="entry name" value="FeFe-hyd_TM1266"/>
</dbReference>
<evidence type="ECO:0000313" key="2">
    <source>
        <dbReference type="Proteomes" id="UP000078532"/>
    </source>
</evidence>
<dbReference type="NCBIfam" id="TIGR03959">
    <property type="entry name" value="hyd_TM1266"/>
    <property type="match status" value="1"/>
</dbReference>
<organism evidence="1 2">
    <name type="scientific">Desulfotomaculum copahuensis</name>
    <dbReference type="NCBI Taxonomy" id="1838280"/>
    <lineage>
        <taxon>Bacteria</taxon>
        <taxon>Bacillati</taxon>
        <taxon>Bacillota</taxon>
        <taxon>Clostridia</taxon>
        <taxon>Eubacteriales</taxon>
        <taxon>Desulfotomaculaceae</taxon>
        <taxon>Desulfotomaculum</taxon>
    </lineage>
</organism>
<sequence>MEQNIHVVGIVVDQRASRAPDVQQVLTRYGSRIISRSGVPDPGRERGIITLTVQAGDDECRQLEQDLQQISGVLAKSINLGPALTADCR</sequence>
<accession>A0A1B7LDK3</accession>
<protein>
    <recommendedName>
        <fullName evidence="3">Iron-only hydrogenase system regulator</fullName>
    </recommendedName>
</protein>
<proteinExistence type="predicted"/>
<dbReference type="RefSeq" id="WP_066669066.1">
    <property type="nucleotide sequence ID" value="NZ_LYVF01000167.1"/>
</dbReference>
<dbReference type="InterPro" id="IPR045865">
    <property type="entry name" value="ACT-like_dom_sf"/>
</dbReference>
<dbReference type="Proteomes" id="UP000078532">
    <property type="component" value="Unassembled WGS sequence"/>
</dbReference>
<gene>
    <name evidence="1" type="ORF">A6M21_11660</name>
</gene>
<dbReference type="STRING" id="1838280.A6M21_11660"/>
<dbReference type="Pfam" id="PF21699">
    <property type="entry name" value="TM1266-like"/>
    <property type="match status" value="1"/>
</dbReference>
<comment type="caution">
    <text evidence="1">The sequence shown here is derived from an EMBL/GenBank/DDBJ whole genome shotgun (WGS) entry which is preliminary data.</text>
</comment>
<evidence type="ECO:0000313" key="1">
    <source>
        <dbReference type="EMBL" id="OAT81185.1"/>
    </source>
</evidence>
<name>A0A1B7LDK3_9FIRM</name>
<dbReference type="Gene3D" id="3.30.70.1150">
    <property type="entry name" value="ACT-like. Chain A, domain 2"/>
    <property type="match status" value="1"/>
</dbReference>
<reference evidence="1 2" key="1">
    <citation type="submission" date="2016-04" db="EMBL/GenBank/DDBJ databases">
        <authorList>
            <person name="Evans L.H."/>
            <person name="Alamgir A."/>
            <person name="Owens N."/>
            <person name="Weber N.D."/>
            <person name="Virtaneva K."/>
            <person name="Barbian K."/>
            <person name="Babar A."/>
            <person name="Rosenke K."/>
        </authorList>
    </citation>
    <scope>NUCLEOTIDE SEQUENCE [LARGE SCALE GENOMIC DNA]</scope>
    <source>
        <strain evidence="1 2">LMa1</strain>
    </source>
</reference>
<dbReference type="EMBL" id="LYVF01000167">
    <property type="protein sequence ID" value="OAT81185.1"/>
    <property type="molecule type" value="Genomic_DNA"/>
</dbReference>
<keyword evidence="2" id="KW-1185">Reference proteome</keyword>
<evidence type="ECO:0008006" key="3">
    <source>
        <dbReference type="Google" id="ProtNLM"/>
    </source>
</evidence>
<dbReference type="AlphaFoldDB" id="A0A1B7LDK3"/>
<dbReference type="InterPro" id="IPR027271">
    <property type="entry name" value="Acetolactate_synth/TF_NikR_C"/>
</dbReference>